<dbReference type="Pfam" id="PF02682">
    <property type="entry name" value="CT_C_D"/>
    <property type="match status" value="1"/>
</dbReference>
<dbReference type="Gene3D" id="2.40.100.10">
    <property type="entry name" value="Cyclophilin-like"/>
    <property type="match status" value="1"/>
</dbReference>
<dbReference type="EMBL" id="BAABGX010000001">
    <property type="protein sequence ID" value="GAA4295061.1"/>
    <property type="molecule type" value="Genomic_DNA"/>
</dbReference>
<keyword evidence="1" id="KW-0547">Nucleotide-binding</keyword>
<name>A0ABP8F574_9BACT</name>
<dbReference type="RefSeq" id="WP_345161124.1">
    <property type="nucleotide sequence ID" value="NZ_BAABGX010000001.1"/>
</dbReference>
<evidence type="ECO:0000313" key="5">
    <source>
        <dbReference type="EMBL" id="GAA4295061.1"/>
    </source>
</evidence>
<gene>
    <name evidence="5" type="primary">pxpB</name>
    <name evidence="5" type="ORF">GCM10023183_00440</name>
</gene>
<keyword evidence="3" id="KW-0067">ATP-binding</keyword>
<dbReference type="InterPro" id="IPR010016">
    <property type="entry name" value="PxpB"/>
</dbReference>
<accession>A0ABP8F574</accession>
<reference evidence="6" key="1">
    <citation type="journal article" date="2019" name="Int. J. Syst. Evol. Microbiol.">
        <title>The Global Catalogue of Microorganisms (GCM) 10K type strain sequencing project: providing services to taxonomists for standard genome sequencing and annotation.</title>
        <authorList>
            <consortium name="The Broad Institute Genomics Platform"/>
            <consortium name="The Broad Institute Genome Sequencing Center for Infectious Disease"/>
            <person name="Wu L."/>
            <person name="Ma J."/>
        </authorList>
    </citation>
    <scope>NUCLEOTIDE SEQUENCE [LARGE SCALE GENOMIC DNA]</scope>
    <source>
        <strain evidence="6">JCM 17917</strain>
    </source>
</reference>
<keyword evidence="6" id="KW-1185">Reference proteome</keyword>
<dbReference type="InterPro" id="IPR003833">
    <property type="entry name" value="CT_C_D"/>
</dbReference>
<dbReference type="InterPro" id="IPR029000">
    <property type="entry name" value="Cyclophilin-like_dom_sf"/>
</dbReference>
<dbReference type="Proteomes" id="UP001501844">
    <property type="component" value="Unassembled WGS sequence"/>
</dbReference>
<feature type="domain" description="Carboxyltransferase" evidence="4">
    <location>
        <begin position="12"/>
        <end position="221"/>
    </location>
</feature>
<dbReference type="PANTHER" id="PTHR34698:SF2">
    <property type="entry name" value="5-OXOPROLINASE SUBUNIT B"/>
    <property type="match status" value="1"/>
</dbReference>
<comment type="caution">
    <text evidence="5">The sequence shown here is derived from an EMBL/GenBank/DDBJ whole genome shotgun (WGS) entry which is preliminary data.</text>
</comment>
<evidence type="ECO:0000256" key="2">
    <source>
        <dbReference type="ARBA" id="ARBA00022801"/>
    </source>
</evidence>
<evidence type="ECO:0000259" key="4">
    <source>
        <dbReference type="SMART" id="SM00796"/>
    </source>
</evidence>
<dbReference type="SMART" id="SM00796">
    <property type="entry name" value="AHS1"/>
    <property type="match status" value="1"/>
</dbReference>
<evidence type="ECO:0000256" key="3">
    <source>
        <dbReference type="ARBA" id="ARBA00022840"/>
    </source>
</evidence>
<evidence type="ECO:0000313" key="6">
    <source>
        <dbReference type="Proteomes" id="UP001501844"/>
    </source>
</evidence>
<dbReference type="SUPFAM" id="SSF50891">
    <property type="entry name" value="Cyclophilin-like"/>
    <property type="match status" value="1"/>
</dbReference>
<sequence length="247" mass="27191">MSRTSATDTSHIQLFPLGDSALVVQFGEGISSEIHRQVRAFAEYVEAHPFYGFVEQVPAYTSVTIYYNPWLTSLKGKVNPYETVVTLVEDMLEKGISASRNKKKIIQEIPVCYGGDFGPDLPFVTEHSDLTVEEVIALHAKPKYLVYMIGFAPGFPYLGGLNARLAAPRKSTPRPVIPAGSVGIAGQQTGVYPMQTPGGWQLIGRTPLQLFDANRENPSLLQMGDYVQFVSISQEEFHSLQAEQHGA</sequence>
<keyword evidence="2" id="KW-0378">Hydrolase</keyword>
<proteinExistence type="predicted"/>
<dbReference type="PANTHER" id="PTHR34698">
    <property type="entry name" value="5-OXOPROLINASE SUBUNIT B"/>
    <property type="match status" value="1"/>
</dbReference>
<organism evidence="5 6">
    <name type="scientific">Nibribacter koreensis</name>
    <dbReference type="NCBI Taxonomy" id="1084519"/>
    <lineage>
        <taxon>Bacteria</taxon>
        <taxon>Pseudomonadati</taxon>
        <taxon>Bacteroidota</taxon>
        <taxon>Cytophagia</taxon>
        <taxon>Cytophagales</taxon>
        <taxon>Hymenobacteraceae</taxon>
        <taxon>Nibribacter</taxon>
    </lineage>
</organism>
<dbReference type="NCBIfam" id="TIGR00370">
    <property type="entry name" value="5-oxoprolinase subunit PxpB"/>
    <property type="match status" value="1"/>
</dbReference>
<evidence type="ECO:0000256" key="1">
    <source>
        <dbReference type="ARBA" id="ARBA00022741"/>
    </source>
</evidence>
<dbReference type="Gene3D" id="3.30.1360.40">
    <property type="match status" value="1"/>
</dbReference>
<dbReference type="SUPFAM" id="SSF160467">
    <property type="entry name" value="PH0987 N-terminal domain-like"/>
    <property type="match status" value="1"/>
</dbReference>
<protein>
    <submittedName>
        <fullName evidence="5">5-oxoprolinase subunit B</fullName>
    </submittedName>
</protein>